<reference evidence="2" key="1">
    <citation type="submission" date="2020-01" db="EMBL/GenBank/DDBJ databases">
        <title>Insect and environment-associated Actinomycetes.</title>
        <authorList>
            <person name="Currrie C."/>
            <person name="Chevrette M."/>
            <person name="Carlson C."/>
            <person name="Stubbendieck R."/>
            <person name="Wendt-Pienkowski E."/>
        </authorList>
    </citation>
    <scope>NUCLEOTIDE SEQUENCE</scope>
    <source>
        <strain evidence="2">SID7499</strain>
    </source>
</reference>
<proteinExistence type="predicted"/>
<dbReference type="PROSITE" id="PS51318">
    <property type="entry name" value="TAT"/>
    <property type="match status" value="1"/>
</dbReference>
<dbReference type="AlphaFoldDB" id="A0A6G3XUE6"/>
<dbReference type="InterPro" id="IPR005183">
    <property type="entry name" value="DUF305_CopM-like"/>
</dbReference>
<dbReference type="EMBL" id="JAAGMN010008976">
    <property type="protein sequence ID" value="NEE21287.1"/>
    <property type="molecule type" value="Genomic_DNA"/>
</dbReference>
<comment type="caution">
    <text evidence="2">The sequence shown here is derived from an EMBL/GenBank/DDBJ whole genome shotgun (WGS) entry which is preliminary data.</text>
</comment>
<dbReference type="InterPro" id="IPR006311">
    <property type="entry name" value="TAT_signal"/>
</dbReference>
<evidence type="ECO:0000313" key="2">
    <source>
        <dbReference type="EMBL" id="NEE21287.1"/>
    </source>
</evidence>
<gene>
    <name evidence="2" type="ORF">G3M58_84370</name>
</gene>
<name>A0A6G3XUE6_9ACTN</name>
<evidence type="ECO:0000259" key="1">
    <source>
        <dbReference type="Pfam" id="PF03713"/>
    </source>
</evidence>
<dbReference type="Pfam" id="PF03713">
    <property type="entry name" value="DUF305"/>
    <property type="match status" value="1"/>
</dbReference>
<protein>
    <submittedName>
        <fullName evidence="2">DUF305 domain-containing protein</fullName>
    </submittedName>
</protein>
<sequence length="218" mass="22836">MTALVPSASTRRMVLAGAAVLLLALGLVALMVVRPSAASPSGASSARSAPAEDSVDAGFARDMSIHHQQAVEMSFIVRDRTDDEDVRRLAYDIINTQANQRGMMLGWLELWGLPKSAAGPPMEWMGHTLTPTDDGSLMPGMATDAELAALTAAKGEKAEVLFLRLMTVHHRAGADMAQAAAGAAKTAAIRDLAAGMVLGQQSEMGLMADMLKARGAKP</sequence>
<dbReference type="Gene3D" id="1.20.1260.10">
    <property type="match status" value="1"/>
</dbReference>
<dbReference type="InterPro" id="IPR012347">
    <property type="entry name" value="Ferritin-like"/>
</dbReference>
<dbReference type="PANTHER" id="PTHR36933:SF1">
    <property type="entry name" value="SLL0788 PROTEIN"/>
    <property type="match status" value="1"/>
</dbReference>
<accession>A0A6G3XUE6</accession>
<dbReference type="PANTHER" id="PTHR36933">
    <property type="entry name" value="SLL0788 PROTEIN"/>
    <property type="match status" value="1"/>
</dbReference>
<organism evidence="2">
    <name type="scientific">Streptomyces sp. SID7499</name>
    <dbReference type="NCBI Taxonomy" id="2706086"/>
    <lineage>
        <taxon>Bacteria</taxon>
        <taxon>Bacillati</taxon>
        <taxon>Actinomycetota</taxon>
        <taxon>Actinomycetes</taxon>
        <taxon>Kitasatosporales</taxon>
        <taxon>Streptomycetaceae</taxon>
        <taxon>Streptomyces</taxon>
    </lineage>
</organism>
<feature type="domain" description="DUF305" evidence="1">
    <location>
        <begin position="56"/>
        <end position="211"/>
    </location>
</feature>